<sequence length="326" mass="34022">MSIAAFVAGVDRLLTRAYELYPAGGEGEALPTSGGGGSMPGSPDGGSGLQVGVVRAAGSYQQAQTGVAGLDEELQQAAAQGGAIGEQGRVASGLIRDQARTTAAALMPMAKSPAGAQLLMAAMDQHLSAMQGQLQSTKSQYKGVSATLRQVGAGYQTLSSGAKDSPPAVPLDASGKWKPGDKHHMPYYAGKGGLGPPNFPDSPPWVDIYDRTKDPDQVPHYFVRSDEIPDYKVLPPGALGPPTVVDEHGNPDSYIELGPNSGVWVPQSAFPGAKFYPPGWAGDPPPYGWDEYLPGSGIYLWHGDMVPEPYRPYGPLGPPTYPQGGH</sequence>
<evidence type="ECO:0000313" key="3">
    <source>
        <dbReference type="Proteomes" id="UP000467385"/>
    </source>
</evidence>
<dbReference type="EMBL" id="AP022613">
    <property type="protein sequence ID" value="BBZ38757.1"/>
    <property type="molecule type" value="Genomic_DNA"/>
</dbReference>
<evidence type="ECO:0000256" key="1">
    <source>
        <dbReference type="SAM" id="MobiDB-lite"/>
    </source>
</evidence>
<feature type="compositionally biased region" description="Gly residues" evidence="1">
    <location>
        <begin position="33"/>
        <end position="48"/>
    </location>
</feature>
<feature type="region of interest" description="Disordered" evidence="1">
    <location>
        <begin position="157"/>
        <end position="181"/>
    </location>
</feature>
<reference evidence="2 3" key="1">
    <citation type="journal article" date="2019" name="Emerg. Microbes Infect.">
        <title>Comprehensive subspecies identification of 175 nontuberculous mycobacteria species based on 7547 genomic profiles.</title>
        <authorList>
            <person name="Matsumoto Y."/>
            <person name="Kinjo T."/>
            <person name="Motooka D."/>
            <person name="Nabeya D."/>
            <person name="Jung N."/>
            <person name="Uechi K."/>
            <person name="Horii T."/>
            <person name="Iida T."/>
            <person name="Fujita J."/>
            <person name="Nakamura S."/>
        </authorList>
    </citation>
    <scope>NUCLEOTIDE SEQUENCE [LARGE SCALE GENOMIC DNA]</scope>
    <source>
        <strain evidence="2 3">JCM 14738</strain>
    </source>
</reference>
<evidence type="ECO:0000313" key="2">
    <source>
        <dbReference type="EMBL" id="BBZ38757.1"/>
    </source>
</evidence>
<name>A0A7I7YB45_9MYCO</name>
<keyword evidence="3" id="KW-1185">Reference proteome</keyword>
<organism evidence="2 3">
    <name type="scientific">Mycobacterium conspicuum</name>
    <dbReference type="NCBI Taxonomy" id="44010"/>
    <lineage>
        <taxon>Bacteria</taxon>
        <taxon>Bacillati</taxon>
        <taxon>Actinomycetota</taxon>
        <taxon>Actinomycetes</taxon>
        <taxon>Mycobacteriales</taxon>
        <taxon>Mycobacteriaceae</taxon>
        <taxon>Mycobacterium</taxon>
    </lineage>
</organism>
<gene>
    <name evidence="2" type="ORF">MCNS_18200</name>
</gene>
<protein>
    <recommendedName>
        <fullName evidence="4">DUF4226 domain-containing protein</fullName>
    </recommendedName>
</protein>
<dbReference type="Proteomes" id="UP000467385">
    <property type="component" value="Chromosome"/>
</dbReference>
<feature type="region of interest" description="Disordered" evidence="1">
    <location>
        <begin position="29"/>
        <end position="48"/>
    </location>
</feature>
<dbReference type="AlphaFoldDB" id="A0A7I7YB45"/>
<evidence type="ECO:0008006" key="4">
    <source>
        <dbReference type="Google" id="ProtNLM"/>
    </source>
</evidence>
<proteinExistence type="predicted"/>
<accession>A0A7I7YB45</accession>